<evidence type="ECO:0000259" key="2">
    <source>
        <dbReference type="PROSITE" id="PS52045"/>
    </source>
</evidence>
<feature type="non-terminal residue" evidence="3">
    <location>
        <position position="1"/>
    </location>
</feature>
<protein>
    <recommendedName>
        <fullName evidence="2">Neprosin PEP catalytic domain-containing protein</fullName>
    </recommendedName>
</protein>
<feature type="chain" id="PRO_5023896757" description="Neprosin PEP catalytic domain-containing protein" evidence="1">
    <location>
        <begin position="23"/>
        <end position="416"/>
    </location>
</feature>
<keyword evidence="4" id="KW-1185">Reference proteome</keyword>
<dbReference type="PROSITE" id="PS52045">
    <property type="entry name" value="NEPROSIN_PEP_CD"/>
    <property type="match status" value="1"/>
</dbReference>
<dbReference type="Proteomes" id="UP000324897">
    <property type="component" value="Chromosome 2"/>
</dbReference>
<keyword evidence="1" id="KW-0732">Signal</keyword>
<evidence type="ECO:0000256" key="1">
    <source>
        <dbReference type="SAM" id="SignalP"/>
    </source>
</evidence>
<reference evidence="3 4" key="1">
    <citation type="journal article" date="2019" name="Sci. Rep.">
        <title>A high-quality genome of Eragrostis curvula grass provides insights into Poaceae evolution and supports new strategies to enhance forage quality.</title>
        <authorList>
            <person name="Carballo J."/>
            <person name="Santos B.A.C.M."/>
            <person name="Zappacosta D."/>
            <person name="Garbus I."/>
            <person name="Selva J.P."/>
            <person name="Gallo C.A."/>
            <person name="Diaz A."/>
            <person name="Albertini E."/>
            <person name="Caccamo M."/>
            <person name="Echenique V."/>
        </authorList>
    </citation>
    <scope>NUCLEOTIDE SEQUENCE [LARGE SCALE GENOMIC DNA]</scope>
    <source>
        <strain evidence="4">cv. Victoria</strain>
        <tissue evidence="3">Leaf</tissue>
    </source>
</reference>
<dbReference type="EMBL" id="RWGY01000013">
    <property type="protein sequence ID" value="TVU26695.1"/>
    <property type="molecule type" value="Genomic_DNA"/>
</dbReference>
<dbReference type="Pfam" id="PF14365">
    <property type="entry name" value="Neprosin_AP"/>
    <property type="match status" value="1"/>
</dbReference>
<dbReference type="Pfam" id="PF03080">
    <property type="entry name" value="Neprosin"/>
    <property type="match status" value="1"/>
</dbReference>
<dbReference type="InterPro" id="IPR025521">
    <property type="entry name" value="Neprosin_propep"/>
</dbReference>
<dbReference type="PANTHER" id="PTHR31589:SF231">
    <property type="entry name" value="OS01G0973100 PROTEIN"/>
    <property type="match status" value="1"/>
</dbReference>
<dbReference type="OrthoDB" id="1858978at2759"/>
<comment type="caution">
    <text evidence="3">The sequence shown here is derived from an EMBL/GenBank/DDBJ whole genome shotgun (WGS) entry which is preliminary data.</text>
</comment>
<dbReference type="Gene3D" id="3.90.1320.10">
    <property type="entry name" value="Outer-capsid protein sigma 3, large lobe"/>
    <property type="match status" value="1"/>
</dbReference>
<dbReference type="InterPro" id="IPR053168">
    <property type="entry name" value="Glutamic_endopeptidase"/>
</dbReference>
<evidence type="ECO:0000313" key="4">
    <source>
        <dbReference type="Proteomes" id="UP000324897"/>
    </source>
</evidence>
<feature type="domain" description="Neprosin PEP catalytic" evidence="2">
    <location>
        <begin position="162"/>
        <end position="416"/>
    </location>
</feature>
<dbReference type="InterPro" id="IPR004314">
    <property type="entry name" value="Neprosin"/>
</dbReference>
<dbReference type="Gramene" id="TVU26695">
    <property type="protein sequence ID" value="TVU26695"/>
    <property type="gene ID" value="EJB05_29251"/>
</dbReference>
<organism evidence="3 4">
    <name type="scientific">Eragrostis curvula</name>
    <name type="common">weeping love grass</name>
    <dbReference type="NCBI Taxonomy" id="38414"/>
    <lineage>
        <taxon>Eukaryota</taxon>
        <taxon>Viridiplantae</taxon>
        <taxon>Streptophyta</taxon>
        <taxon>Embryophyta</taxon>
        <taxon>Tracheophyta</taxon>
        <taxon>Spermatophyta</taxon>
        <taxon>Magnoliopsida</taxon>
        <taxon>Liliopsida</taxon>
        <taxon>Poales</taxon>
        <taxon>Poaceae</taxon>
        <taxon>PACMAD clade</taxon>
        <taxon>Chloridoideae</taxon>
        <taxon>Eragrostideae</taxon>
        <taxon>Eragrostidinae</taxon>
        <taxon>Eragrostis</taxon>
    </lineage>
</organism>
<gene>
    <name evidence="3" type="ORF">EJB05_29251</name>
</gene>
<name>A0A5J9UT33_9POAL</name>
<dbReference type="AlphaFoldDB" id="A0A5J9UT33"/>
<feature type="signal peptide" evidence="1">
    <location>
        <begin position="1"/>
        <end position="22"/>
    </location>
</feature>
<dbReference type="PANTHER" id="PTHR31589">
    <property type="entry name" value="PROTEIN, PUTATIVE (DUF239)-RELATED-RELATED"/>
    <property type="match status" value="1"/>
</dbReference>
<sequence>MAATRACLIMALAFLFLHGAAAGTAEERRRQVQSLLRRLNKPPVASIQSPDGDIIDCVHISKQPAFDDPFLKNHTIQTYVSASRYHSMVLVTFQMRPSYYLGGLSNKSNITSHPISQTWHQNGKCPENTIPIRRTKEQDVLRSSSVSSYGKKSPKSIPKPIPIHDPEATCCSIFMAGSVLWNKNDYQFVASRHPVTETTQDFSLAQLWISAGSYSGNDLNTIEAGWQVYPAMYGDASTRFFIYWTRDAYQTTGCYNLGCSGFIQTNNQIAIGGSISPYSSYGGSQYEFDILIWKDPQSGNWWLQFGSYLLGYWPSSLFSYLAESASSVMWGGEVFSSNTGQTSTQMGSGHFPGEWFGKAGYIRKIQVVDSSNNLQSPSGLGLIAQWPNCYNVQNGTDNNWGTYIFYGGPGRNANCP</sequence>
<proteinExistence type="predicted"/>
<accession>A0A5J9UT33</accession>
<evidence type="ECO:0000313" key="3">
    <source>
        <dbReference type="EMBL" id="TVU26695.1"/>
    </source>
</evidence>